<evidence type="ECO:0000256" key="1">
    <source>
        <dbReference type="SAM" id="MobiDB-lite"/>
    </source>
</evidence>
<feature type="compositionally biased region" description="Basic and acidic residues" evidence="1">
    <location>
        <begin position="44"/>
        <end position="63"/>
    </location>
</feature>
<protein>
    <submittedName>
        <fullName evidence="2">Uncharacterized protein</fullName>
    </submittedName>
</protein>
<feature type="region of interest" description="Disordered" evidence="1">
    <location>
        <begin position="44"/>
        <end position="87"/>
    </location>
</feature>
<dbReference type="EMBL" id="JAUNZN010000003">
    <property type="protein sequence ID" value="KAK4824897.1"/>
    <property type="molecule type" value="Genomic_DNA"/>
</dbReference>
<proteinExistence type="predicted"/>
<evidence type="ECO:0000313" key="2">
    <source>
        <dbReference type="EMBL" id="KAK4824897.1"/>
    </source>
</evidence>
<dbReference type="AlphaFoldDB" id="A0AAN7S1F3"/>
<feature type="compositionally biased region" description="Basic and acidic residues" evidence="1">
    <location>
        <begin position="77"/>
        <end position="87"/>
    </location>
</feature>
<gene>
    <name evidence="2" type="ORF">QYF61_021137</name>
</gene>
<reference evidence="2 3" key="1">
    <citation type="journal article" date="2023" name="J. Hered.">
        <title>Chromosome-level genome of the wood stork (Mycteria americana) provides insight into avian chromosome evolution.</title>
        <authorList>
            <person name="Flamio R. Jr."/>
            <person name="Ramstad K.M."/>
        </authorList>
    </citation>
    <scope>NUCLEOTIDE SEQUENCE [LARGE SCALE GENOMIC DNA]</scope>
    <source>
        <strain evidence="2">JAX WOST 10</strain>
    </source>
</reference>
<evidence type="ECO:0000313" key="3">
    <source>
        <dbReference type="Proteomes" id="UP001333110"/>
    </source>
</evidence>
<dbReference type="Proteomes" id="UP001333110">
    <property type="component" value="Unassembled WGS sequence"/>
</dbReference>
<comment type="caution">
    <text evidence="2">The sequence shown here is derived from an EMBL/GenBank/DDBJ whole genome shotgun (WGS) entry which is preliminary data.</text>
</comment>
<keyword evidence="3" id="KW-1185">Reference proteome</keyword>
<name>A0AAN7S1F3_MYCAM</name>
<organism evidence="2 3">
    <name type="scientific">Mycteria americana</name>
    <name type="common">Wood stork</name>
    <dbReference type="NCBI Taxonomy" id="33587"/>
    <lineage>
        <taxon>Eukaryota</taxon>
        <taxon>Metazoa</taxon>
        <taxon>Chordata</taxon>
        <taxon>Craniata</taxon>
        <taxon>Vertebrata</taxon>
        <taxon>Euteleostomi</taxon>
        <taxon>Archelosauria</taxon>
        <taxon>Archosauria</taxon>
        <taxon>Dinosauria</taxon>
        <taxon>Saurischia</taxon>
        <taxon>Theropoda</taxon>
        <taxon>Coelurosauria</taxon>
        <taxon>Aves</taxon>
        <taxon>Neognathae</taxon>
        <taxon>Neoaves</taxon>
        <taxon>Aequornithes</taxon>
        <taxon>Ciconiiformes</taxon>
        <taxon>Ciconiidae</taxon>
        <taxon>Mycteria</taxon>
    </lineage>
</organism>
<accession>A0AAN7S1F3</accession>
<sequence>MLTPVVPYKWEKEGDGYPEKLIRSDVLIRTCKIVERRKCHSYLQEKQEGGPRELEASQHHLDPWEGNGAANPGNHFQAHEGQESHQE</sequence>